<proteinExistence type="predicted"/>
<name>A0ACB7EEX6_NIBAL</name>
<accession>A0ACB7EEX6</accession>
<protein>
    <submittedName>
        <fullName evidence="1">Uncharacterized protein</fullName>
    </submittedName>
</protein>
<keyword evidence="2" id="KW-1185">Reference proteome</keyword>
<gene>
    <name evidence="1" type="ORF">GBF38_017315</name>
</gene>
<dbReference type="Proteomes" id="UP000805704">
    <property type="component" value="Chromosome 8"/>
</dbReference>
<evidence type="ECO:0000313" key="2">
    <source>
        <dbReference type="Proteomes" id="UP000805704"/>
    </source>
</evidence>
<dbReference type="EMBL" id="CM024796">
    <property type="protein sequence ID" value="KAG8000749.1"/>
    <property type="molecule type" value="Genomic_DNA"/>
</dbReference>
<sequence length="95" mass="10606">MSHHRWVVSQLNPNHVVSEATLQEMSRAHCIPSLVSATEGPRQSGYGGMRMEGREDEGIEHGEGKMGLAVEMIEKWAQYDSARSRQLPGAKFVQK</sequence>
<reference evidence="1" key="1">
    <citation type="submission" date="2020-04" db="EMBL/GenBank/DDBJ databases">
        <title>A chromosome-scale assembly and high-density genetic map of the yellow drum (Nibea albiflora) genome.</title>
        <authorList>
            <person name="Xu D."/>
            <person name="Zhang W."/>
            <person name="Chen R."/>
            <person name="Tan P."/>
            <person name="Wang L."/>
            <person name="Song H."/>
            <person name="Tian L."/>
            <person name="Zhu Q."/>
            <person name="Wang B."/>
        </authorList>
    </citation>
    <scope>NUCLEOTIDE SEQUENCE</scope>
    <source>
        <strain evidence="1">ZJHYS-2018</strain>
    </source>
</reference>
<evidence type="ECO:0000313" key="1">
    <source>
        <dbReference type="EMBL" id="KAG8000749.1"/>
    </source>
</evidence>
<comment type="caution">
    <text evidence="1">The sequence shown here is derived from an EMBL/GenBank/DDBJ whole genome shotgun (WGS) entry which is preliminary data.</text>
</comment>
<organism evidence="1 2">
    <name type="scientific">Nibea albiflora</name>
    <name type="common">Yellow drum</name>
    <name type="synonym">Corvina albiflora</name>
    <dbReference type="NCBI Taxonomy" id="240163"/>
    <lineage>
        <taxon>Eukaryota</taxon>
        <taxon>Metazoa</taxon>
        <taxon>Chordata</taxon>
        <taxon>Craniata</taxon>
        <taxon>Vertebrata</taxon>
        <taxon>Euteleostomi</taxon>
        <taxon>Actinopterygii</taxon>
        <taxon>Neopterygii</taxon>
        <taxon>Teleostei</taxon>
        <taxon>Neoteleostei</taxon>
        <taxon>Acanthomorphata</taxon>
        <taxon>Eupercaria</taxon>
        <taxon>Sciaenidae</taxon>
        <taxon>Nibea</taxon>
    </lineage>
</organism>